<feature type="domain" description="Galactosyltransferase C-terminal" evidence="2">
    <location>
        <begin position="1"/>
        <end position="60"/>
    </location>
</feature>
<dbReference type="PANTHER" id="PTHR19300">
    <property type="entry name" value="BETA-1,4-GALACTOSYLTRANSFERASE"/>
    <property type="match status" value="1"/>
</dbReference>
<dbReference type="GO" id="GO:0005794">
    <property type="term" value="C:Golgi apparatus"/>
    <property type="evidence" value="ECO:0007669"/>
    <property type="project" value="TreeGrafter"/>
</dbReference>
<dbReference type="GO" id="GO:0008378">
    <property type="term" value="F:galactosyltransferase activity"/>
    <property type="evidence" value="ECO:0007669"/>
    <property type="project" value="TreeGrafter"/>
</dbReference>
<dbReference type="Pfam" id="PF02709">
    <property type="entry name" value="Glyco_transf_7C"/>
    <property type="match status" value="1"/>
</dbReference>
<evidence type="ECO:0000259" key="2">
    <source>
        <dbReference type="Pfam" id="PF02709"/>
    </source>
</evidence>
<dbReference type="AlphaFoldDB" id="A0A8T0D890"/>
<dbReference type="OrthoDB" id="10016069at2759"/>
<dbReference type="Gene3D" id="3.90.550.10">
    <property type="entry name" value="Spore Coat Polysaccharide Biosynthesis Protein SpsA, Chain A"/>
    <property type="match status" value="1"/>
</dbReference>
<dbReference type="EMBL" id="JTDF01009834">
    <property type="protein sequence ID" value="KAF8564069.1"/>
    <property type="molecule type" value="Genomic_DNA"/>
</dbReference>
<feature type="non-terminal residue" evidence="3">
    <location>
        <position position="1"/>
    </location>
</feature>
<evidence type="ECO:0000256" key="1">
    <source>
        <dbReference type="ARBA" id="ARBA00022679"/>
    </source>
</evidence>
<dbReference type="GO" id="GO:0005975">
    <property type="term" value="P:carbohydrate metabolic process"/>
    <property type="evidence" value="ECO:0007669"/>
    <property type="project" value="InterPro"/>
</dbReference>
<sequence length="151" mass="17132">KLIGGILSIPVKLFLRVNGFSNLYWGWGAEDDDMYERLMANKIPVTRSDPMVSKFRMLPHNPSPASSVDFRSRILAFSKARHRLDGINSLNFSVIQSSFIKQLHNKTLETWPEIDGHNKGMTRVYHVQIDLGDAPGWLTTNAYPTAHHTIV</sequence>
<dbReference type="InterPro" id="IPR027791">
    <property type="entry name" value="Galactosyl_T_C"/>
</dbReference>
<protein>
    <recommendedName>
        <fullName evidence="2">Galactosyltransferase C-terminal domain-containing protein</fullName>
    </recommendedName>
</protein>
<evidence type="ECO:0000313" key="4">
    <source>
        <dbReference type="Proteomes" id="UP000699462"/>
    </source>
</evidence>
<keyword evidence="1" id="KW-0808">Transferase</keyword>
<gene>
    <name evidence="3" type="ORF">P879_10290</name>
</gene>
<accession>A0A8T0D890</accession>
<name>A0A8T0D890_9TREM</name>
<dbReference type="InterPro" id="IPR003859">
    <property type="entry name" value="Galactosyl_T"/>
</dbReference>
<reference evidence="3 4" key="1">
    <citation type="submission" date="2019-07" db="EMBL/GenBank/DDBJ databases">
        <title>Annotation for the trematode Paragonimus westermani.</title>
        <authorList>
            <person name="Choi Y.-J."/>
        </authorList>
    </citation>
    <scope>NUCLEOTIDE SEQUENCE [LARGE SCALE GENOMIC DNA]</scope>
    <source>
        <strain evidence="3">180907_Pwestermani</strain>
    </source>
</reference>
<dbReference type="PANTHER" id="PTHR19300:SF57">
    <property type="entry name" value="BETA-1,4-N-ACETYLGALACTOSAMINYLTRANSFERASE"/>
    <property type="match status" value="1"/>
</dbReference>
<dbReference type="InterPro" id="IPR029044">
    <property type="entry name" value="Nucleotide-diphossugar_trans"/>
</dbReference>
<dbReference type="Proteomes" id="UP000699462">
    <property type="component" value="Unassembled WGS sequence"/>
</dbReference>
<dbReference type="SUPFAM" id="SSF53448">
    <property type="entry name" value="Nucleotide-diphospho-sugar transferases"/>
    <property type="match status" value="1"/>
</dbReference>
<evidence type="ECO:0000313" key="3">
    <source>
        <dbReference type="EMBL" id="KAF8564069.1"/>
    </source>
</evidence>
<keyword evidence="4" id="KW-1185">Reference proteome</keyword>
<comment type="caution">
    <text evidence="3">The sequence shown here is derived from an EMBL/GenBank/DDBJ whole genome shotgun (WGS) entry which is preliminary data.</text>
</comment>
<organism evidence="3 4">
    <name type="scientific">Paragonimus westermani</name>
    <dbReference type="NCBI Taxonomy" id="34504"/>
    <lineage>
        <taxon>Eukaryota</taxon>
        <taxon>Metazoa</taxon>
        <taxon>Spiralia</taxon>
        <taxon>Lophotrochozoa</taxon>
        <taxon>Platyhelminthes</taxon>
        <taxon>Trematoda</taxon>
        <taxon>Digenea</taxon>
        <taxon>Plagiorchiida</taxon>
        <taxon>Troglotremata</taxon>
        <taxon>Troglotrematidae</taxon>
        <taxon>Paragonimus</taxon>
    </lineage>
</organism>
<proteinExistence type="predicted"/>